<dbReference type="EMBL" id="FUYC01000012">
    <property type="protein sequence ID" value="SKA90309.1"/>
    <property type="molecule type" value="Genomic_DNA"/>
</dbReference>
<organism evidence="4 5">
    <name type="scientific">Paucidesulfovibrio gracilis DSM 16080</name>
    <dbReference type="NCBI Taxonomy" id="1121449"/>
    <lineage>
        <taxon>Bacteria</taxon>
        <taxon>Pseudomonadati</taxon>
        <taxon>Thermodesulfobacteriota</taxon>
        <taxon>Desulfovibrionia</taxon>
        <taxon>Desulfovibrionales</taxon>
        <taxon>Desulfovibrionaceae</taxon>
        <taxon>Paucidesulfovibrio</taxon>
    </lineage>
</organism>
<dbReference type="AlphaFoldDB" id="A0A1T4XL42"/>
<dbReference type="RefSeq" id="WP_078717754.1">
    <property type="nucleotide sequence ID" value="NZ_FUYC01000012.1"/>
</dbReference>
<gene>
    <name evidence="4" type="ORF">SAMN02745704_02204</name>
</gene>
<dbReference type="GO" id="GO:0015225">
    <property type="term" value="F:biotin transmembrane transporter activity"/>
    <property type="evidence" value="ECO:0007669"/>
    <property type="project" value="UniProtKB-UniRule"/>
</dbReference>
<evidence type="ECO:0000313" key="4">
    <source>
        <dbReference type="EMBL" id="SKA90309.1"/>
    </source>
</evidence>
<dbReference type="Pfam" id="PF02632">
    <property type="entry name" value="BioY"/>
    <property type="match status" value="1"/>
</dbReference>
<comment type="similarity">
    <text evidence="1 2">Belongs to the BioY family.</text>
</comment>
<name>A0A1T4XL42_9BACT</name>
<feature type="transmembrane region" description="Helical" evidence="3">
    <location>
        <begin position="60"/>
        <end position="84"/>
    </location>
</feature>
<sequence length="181" mass="19100">MSRMALGDLHKLVWTALLAAMIAAGAYLIVPIGPVPVSMQVLFITLAGLVLGPRRGMACFLLYLAVGAAGLPVFAGGASGVGVLMGPTAGYLYGFVVMIGIVGLATGGRSRMVSFVRGFLFGVLGLGAAYLGGVGWLMYSLEMSLHKAMAVGFYPFILWDLLKIVFATACYRILVRYSILR</sequence>
<protein>
    <recommendedName>
        <fullName evidence="2">Biotin transporter</fullName>
    </recommendedName>
</protein>
<accession>A0A1T4XL42</accession>
<proteinExistence type="inferred from homology"/>
<dbReference type="Proteomes" id="UP000190027">
    <property type="component" value="Unassembled WGS sequence"/>
</dbReference>
<evidence type="ECO:0000256" key="3">
    <source>
        <dbReference type="SAM" id="Phobius"/>
    </source>
</evidence>
<feature type="transmembrane region" description="Helical" evidence="3">
    <location>
        <begin position="119"/>
        <end position="139"/>
    </location>
</feature>
<evidence type="ECO:0000313" key="5">
    <source>
        <dbReference type="Proteomes" id="UP000190027"/>
    </source>
</evidence>
<feature type="transmembrane region" description="Helical" evidence="3">
    <location>
        <begin position="90"/>
        <end position="107"/>
    </location>
</feature>
<feature type="transmembrane region" description="Helical" evidence="3">
    <location>
        <begin position="12"/>
        <end position="30"/>
    </location>
</feature>
<dbReference type="PIRSF" id="PIRSF016661">
    <property type="entry name" value="BioY"/>
    <property type="match status" value="1"/>
</dbReference>
<keyword evidence="2" id="KW-0813">Transport</keyword>
<comment type="subcellular location">
    <subcellularLocation>
        <location evidence="2">Cell membrane</location>
        <topology evidence="2">Multi-pass membrane protein</topology>
    </subcellularLocation>
</comment>
<feature type="transmembrane region" description="Helical" evidence="3">
    <location>
        <begin position="151"/>
        <end position="174"/>
    </location>
</feature>
<dbReference type="Gene3D" id="1.10.1760.20">
    <property type="match status" value="1"/>
</dbReference>
<dbReference type="InterPro" id="IPR003784">
    <property type="entry name" value="BioY"/>
</dbReference>
<keyword evidence="3" id="KW-0812">Transmembrane</keyword>
<keyword evidence="5" id="KW-1185">Reference proteome</keyword>
<dbReference type="OrthoDB" id="9803495at2"/>
<reference evidence="4 5" key="1">
    <citation type="submission" date="2017-02" db="EMBL/GenBank/DDBJ databases">
        <authorList>
            <person name="Peterson S.W."/>
        </authorList>
    </citation>
    <scope>NUCLEOTIDE SEQUENCE [LARGE SCALE GENOMIC DNA]</scope>
    <source>
        <strain evidence="4 5">DSM 16080</strain>
    </source>
</reference>
<keyword evidence="3" id="KW-1133">Transmembrane helix</keyword>
<keyword evidence="2 3" id="KW-0472">Membrane</keyword>
<dbReference type="PANTHER" id="PTHR34295">
    <property type="entry name" value="BIOTIN TRANSPORTER BIOY"/>
    <property type="match status" value="1"/>
</dbReference>
<dbReference type="GO" id="GO:0005886">
    <property type="term" value="C:plasma membrane"/>
    <property type="evidence" value="ECO:0007669"/>
    <property type="project" value="UniProtKB-SubCell"/>
</dbReference>
<dbReference type="PANTHER" id="PTHR34295:SF1">
    <property type="entry name" value="BIOTIN TRANSPORTER BIOY"/>
    <property type="match status" value="1"/>
</dbReference>
<feature type="transmembrane region" description="Helical" evidence="3">
    <location>
        <begin position="36"/>
        <end position="53"/>
    </location>
</feature>
<keyword evidence="2" id="KW-1003">Cell membrane</keyword>
<evidence type="ECO:0000256" key="2">
    <source>
        <dbReference type="PIRNR" id="PIRNR016661"/>
    </source>
</evidence>
<dbReference type="STRING" id="1121449.SAMN02745704_02204"/>
<evidence type="ECO:0000256" key="1">
    <source>
        <dbReference type="ARBA" id="ARBA00010692"/>
    </source>
</evidence>